<dbReference type="RefSeq" id="WP_204006749.1">
    <property type="nucleotide sequence ID" value="NZ_BOPG01000069.1"/>
</dbReference>
<dbReference type="AlphaFoldDB" id="A0A8J4E511"/>
<proteinExistence type="predicted"/>
<name>A0A8J4E511_9ACTN</name>
<gene>
    <name evidence="9" type="ORF">Vau01_091750</name>
</gene>
<organism evidence="9 10">
    <name type="scientific">Virgisporangium aurantiacum</name>
    <dbReference type="NCBI Taxonomy" id="175570"/>
    <lineage>
        <taxon>Bacteria</taxon>
        <taxon>Bacillati</taxon>
        <taxon>Actinomycetota</taxon>
        <taxon>Actinomycetes</taxon>
        <taxon>Micromonosporales</taxon>
        <taxon>Micromonosporaceae</taxon>
        <taxon>Virgisporangium</taxon>
    </lineage>
</organism>
<evidence type="ECO:0000256" key="2">
    <source>
        <dbReference type="ARBA" id="ARBA00022692"/>
    </source>
</evidence>
<dbReference type="GO" id="GO:0017004">
    <property type="term" value="P:cytochrome complex assembly"/>
    <property type="evidence" value="ECO:0007669"/>
    <property type="project" value="UniProtKB-KW"/>
</dbReference>
<evidence type="ECO:0000256" key="4">
    <source>
        <dbReference type="ARBA" id="ARBA00022989"/>
    </source>
</evidence>
<evidence type="ECO:0000259" key="8">
    <source>
        <dbReference type="Pfam" id="PF05140"/>
    </source>
</evidence>
<dbReference type="GO" id="GO:0016020">
    <property type="term" value="C:membrane"/>
    <property type="evidence" value="ECO:0007669"/>
    <property type="project" value="UniProtKB-SubCell"/>
</dbReference>
<keyword evidence="4 7" id="KW-1133">Transmembrane helix</keyword>
<dbReference type="EMBL" id="BOPG01000069">
    <property type="protein sequence ID" value="GIJ61659.1"/>
    <property type="molecule type" value="Genomic_DNA"/>
</dbReference>
<accession>A0A8J4E511</accession>
<evidence type="ECO:0000313" key="9">
    <source>
        <dbReference type="EMBL" id="GIJ61659.1"/>
    </source>
</evidence>
<keyword evidence="10" id="KW-1185">Reference proteome</keyword>
<keyword evidence="2 7" id="KW-0812">Transmembrane</keyword>
<comment type="caution">
    <text evidence="9">The sequence shown here is derived from an EMBL/GenBank/DDBJ whole genome shotgun (WGS) entry which is preliminary data.</text>
</comment>
<keyword evidence="3" id="KW-0201">Cytochrome c-type biogenesis</keyword>
<dbReference type="PANTHER" id="PTHR31566">
    <property type="entry name" value="CYTOCHROME C BIOGENESIS PROTEIN CCS1, CHLOROPLASTIC"/>
    <property type="match status" value="1"/>
</dbReference>
<dbReference type="InterPro" id="IPR007816">
    <property type="entry name" value="ResB-like_domain"/>
</dbReference>
<evidence type="ECO:0000256" key="3">
    <source>
        <dbReference type="ARBA" id="ARBA00022748"/>
    </source>
</evidence>
<comment type="subcellular location">
    <subcellularLocation>
        <location evidence="1">Membrane</location>
        <topology evidence="1">Multi-pass membrane protein</topology>
    </subcellularLocation>
</comment>
<feature type="transmembrane region" description="Helical" evidence="7">
    <location>
        <begin position="70"/>
        <end position="92"/>
    </location>
</feature>
<reference evidence="9" key="1">
    <citation type="submission" date="2021-01" db="EMBL/GenBank/DDBJ databases">
        <title>Whole genome shotgun sequence of Virgisporangium aurantiacum NBRC 16421.</title>
        <authorList>
            <person name="Komaki H."/>
            <person name="Tamura T."/>
        </authorList>
    </citation>
    <scope>NUCLEOTIDE SEQUENCE</scope>
    <source>
        <strain evidence="9">NBRC 16421</strain>
    </source>
</reference>
<feature type="region of interest" description="Disordered" evidence="6">
    <location>
        <begin position="505"/>
        <end position="532"/>
    </location>
</feature>
<evidence type="ECO:0000256" key="7">
    <source>
        <dbReference type="SAM" id="Phobius"/>
    </source>
</evidence>
<evidence type="ECO:0000256" key="5">
    <source>
        <dbReference type="ARBA" id="ARBA00023136"/>
    </source>
</evidence>
<keyword evidence="5 7" id="KW-0472">Membrane</keyword>
<sequence length="532" mass="57732">MSRAWGVLRNGWRQLTSMRTALVLLFLLAVAAIPGSVLPQNRISPEKVAEYARNNPTSAPWFDRLQLFDVYTSVWFSAIYLLLFVSLVGCLVPRFRDHVVALIRVPPNVPKRLERLPEHADGIDHDGDLAATAQRLHGLLRKRRFRAVVRGSGDEYTVSAEKGHLKETGNLLFHFSLLALLIGMAAGGLYGWHGNRILVRGDGLCNSLQQYDEFVPGNRVDGERLPKFCMSLVDFKASYLDSGQPKSYRARMAYEVDGRSGERSVAVNNPLRLGPATAYLLASGYAPEVRYTDRTGRSQTIAAPFLTTDLTMTSQGVLAFPDANIGVVDKTYGPTGKVQVAFDGVYLPTVPDDVHAAKSAHPDERDPRLMLRVYMGDLGLDAGTPQSVYTINQAQLGNGLLRQVGGPIALRKGESATLPDGSKIEFLATRPWIAVSVRHDPGEELVLGGAVLLVVGLLGSLAGRRRRIFFRVTPGGVEAGGLPRTDYAGFTAEFEAIVREAREGAEPDGELVRPASGGHDSGVPGGDAVLRG</sequence>
<evidence type="ECO:0000313" key="10">
    <source>
        <dbReference type="Proteomes" id="UP000612585"/>
    </source>
</evidence>
<feature type="transmembrane region" description="Helical" evidence="7">
    <location>
        <begin position="171"/>
        <end position="192"/>
    </location>
</feature>
<dbReference type="InterPro" id="IPR023494">
    <property type="entry name" value="Cyt_c_bgen_Ccs1/CcsB/ResB"/>
</dbReference>
<dbReference type="PANTHER" id="PTHR31566:SF0">
    <property type="entry name" value="CYTOCHROME C BIOGENESIS PROTEIN CCS1, CHLOROPLASTIC"/>
    <property type="match status" value="1"/>
</dbReference>
<protein>
    <submittedName>
        <fullName evidence="9">Cytochrome c biogenesis protein</fullName>
    </submittedName>
</protein>
<evidence type="ECO:0000256" key="6">
    <source>
        <dbReference type="SAM" id="MobiDB-lite"/>
    </source>
</evidence>
<evidence type="ECO:0000256" key="1">
    <source>
        <dbReference type="ARBA" id="ARBA00004141"/>
    </source>
</evidence>
<dbReference type="Proteomes" id="UP000612585">
    <property type="component" value="Unassembled WGS sequence"/>
</dbReference>
<dbReference type="Pfam" id="PF05140">
    <property type="entry name" value="ResB"/>
    <property type="match status" value="1"/>
</dbReference>
<feature type="domain" description="ResB-like" evidence="8">
    <location>
        <begin position="18"/>
        <end position="495"/>
    </location>
</feature>